<evidence type="ECO:0000259" key="3">
    <source>
        <dbReference type="Pfam" id="PF13439"/>
    </source>
</evidence>
<dbReference type="PANTHER" id="PTHR46401">
    <property type="entry name" value="GLYCOSYLTRANSFERASE WBBK-RELATED"/>
    <property type="match status" value="1"/>
</dbReference>
<reference evidence="5" key="1">
    <citation type="submission" date="2017-09" db="EMBL/GenBank/DDBJ databases">
        <title>Depth-based differentiation of microbial function through sediment-hosted aquifers and enrichment of novel symbionts in the deep terrestrial subsurface.</title>
        <authorList>
            <person name="Probst A.J."/>
            <person name="Ladd B."/>
            <person name="Jarett J.K."/>
            <person name="Geller-Mcgrath D.E."/>
            <person name="Sieber C.M.K."/>
            <person name="Emerson J.B."/>
            <person name="Anantharaman K."/>
            <person name="Thomas B.C."/>
            <person name="Malmstrom R."/>
            <person name="Stieglmeier M."/>
            <person name="Klingl A."/>
            <person name="Woyke T."/>
            <person name="Ryan C.M."/>
            <person name="Banfield J.F."/>
        </authorList>
    </citation>
    <scope>NUCLEOTIDE SEQUENCE [LARGE SCALE GENOMIC DNA]</scope>
</reference>
<comment type="caution">
    <text evidence="4">The sequence shown here is derived from an EMBL/GenBank/DDBJ whole genome shotgun (WGS) entry which is preliminary data.</text>
</comment>
<dbReference type="SUPFAM" id="SSF53756">
    <property type="entry name" value="UDP-Glycosyltransferase/glycogen phosphorylase"/>
    <property type="match status" value="1"/>
</dbReference>
<evidence type="ECO:0000313" key="4">
    <source>
        <dbReference type="EMBL" id="PJA22456.1"/>
    </source>
</evidence>
<evidence type="ECO:0000259" key="2">
    <source>
        <dbReference type="Pfam" id="PF00534"/>
    </source>
</evidence>
<feature type="domain" description="Glycosyl transferase family 1" evidence="2">
    <location>
        <begin position="146"/>
        <end position="282"/>
    </location>
</feature>
<dbReference type="GO" id="GO:0009103">
    <property type="term" value="P:lipopolysaccharide biosynthetic process"/>
    <property type="evidence" value="ECO:0007669"/>
    <property type="project" value="TreeGrafter"/>
</dbReference>
<dbReference type="CDD" id="cd03809">
    <property type="entry name" value="GT4_MtfB-like"/>
    <property type="match status" value="1"/>
</dbReference>
<organism evidence="4 5">
    <name type="scientific">Candidatus Beckwithbacteria bacterium CG_4_10_14_0_2_um_filter_47_25</name>
    <dbReference type="NCBI Taxonomy" id="1974493"/>
    <lineage>
        <taxon>Bacteria</taxon>
        <taxon>Candidatus Beckwithiibacteriota</taxon>
    </lineage>
</organism>
<dbReference type="EMBL" id="PFQG01000110">
    <property type="protein sequence ID" value="PJA22456.1"/>
    <property type="molecule type" value="Genomic_DNA"/>
</dbReference>
<dbReference type="InterPro" id="IPR001296">
    <property type="entry name" value="Glyco_trans_1"/>
</dbReference>
<dbReference type="GO" id="GO:0016757">
    <property type="term" value="F:glycosyltransferase activity"/>
    <property type="evidence" value="ECO:0007669"/>
    <property type="project" value="InterPro"/>
</dbReference>
<dbReference type="Gene3D" id="3.40.50.2000">
    <property type="entry name" value="Glycogen Phosphorylase B"/>
    <property type="match status" value="2"/>
</dbReference>
<evidence type="ECO:0000256" key="1">
    <source>
        <dbReference type="ARBA" id="ARBA00022679"/>
    </source>
</evidence>
<dbReference type="InterPro" id="IPR028098">
    <property type="entry name" value="Glyco_trans_4-like_N"/>
</dbReference>
<dbReference type="AlphaFoldDB" id="A0A2M7W6H7"/>
<keyword evidence="1" id="KW-0808">Transferase</keyword>
<feature type="domain" description="Glycosyltransferase subfamily 4-like N-terminal" evidence="3">
    <location>
        <begin position="58"/>
        <end position="130"/>
    </location>
</feature>
<dbReference type="Proteomes" id="UP000228627">
    <property type="component" value="Unassembled WGS sequence"/>
</dbReference>
<dbReference type="PANTHER" id="PTHR46401:SF2">
    <property type="entry name" value="GLYCOSYLTRANSFERASE WBBK-RELATED"/>
    <property type="match status" value="1"/>
</dbReference>
<dbReference type="Pfam" id="PF13439">
    <property type="entry name" value="Glyco_transf_4"/>
    <property type="match status" value="1"/>
</dbReference>
<evidence type="ECO:0000313" key="5">
    <source>
        <dbReference type="Proteomes" id="UP000228627"/>
    </source>
</evidence>
<feature type="non-terminal residue" evidence="4">
    <location>
        <position position="1"/>
    </location>
</feature>
<dbReference type="Pfam" id="PF00534">
    <property type="entry name" value="Glycos_transf_1"/>
    <property type="match status" value="1"/>
</dbReference>
<name>A0A2M7W6H7_9BACT</name>
<accession>A0A2M7W6H7</accession>
<sequence length="327" mass="37218">IMRVKLDTGGISSLDKNRGIGVYAGQMRWRLPKLIEVVEQNQELTHYLVFKIFSPQPLILPAVVTVHDLIPLKYPQAYPPGMRGRLKWWQNKKILRRADGIITDSQASKKDIISLIGVEPNKIFVVYLAADEIFRPMKAENTYCLPKKFVLCVGDLNWNKNVVKLTKLCLKLRYPIVVVGRQAVATDYDHHHPETVELVKFQHLARLHPKKIIRLGVVPERDLAEIYNLATVYAQPSRDEGFGLPVLEAMSCGCPVLSSGRGSLPEITGKAGLIFNQKNLKQIWQNKILRRKLAQAGLAQAKKFSWDKTVRETVKVYEKIITDRVNH</sequence>
<proteinExistence type="predicted"/>
<gene>
    <name evidence="4" type="ORF">COX59_02850</name>
</gene>
<evidence type="ECO:0008006" key="6">
    <source>
        <dbReference type="Google" id="ProtNLM"/>
    </source>
</evidence>
<protein>
    <recommendedName>
        <fullName evidence="6">Glycosyltransferase family 1 protein</fullName>
    </recommendedName>
</protein>